<comment type="caution">
    <text evidence="1">The sequence shown here is derived from an EMBL/GenBank/DDBJ whole genome shotgun (WGS) entry which is preliminary data.</text>
</comment>
<sequence length="81" mass="9298">MSALQRRYTRASKSPSVLDSAYETYSLKSHHSDDADLRPSPEQDVNVDEPECVLFEVVAGLTPDAFQNIRLYFHRLRITSR</sequence>
<reference evidence="1" key="1">
    <citation type="submission" date="2021-04" db="EMBL/GenBank/DDBJ databases">
        <title>First draft genome resource for Brassicaceae pathogens Fusarium oxysporum f. sp. raphani and Fusarium oxysporum f. sp. rapae.</title>
        <authorList>
            <person name="Asai S."/>
        </authorList>
    </citation>
    <scope>NUCLEOTIDE SEQUENCE</scope>
    <source>
        <strain evidence="1">Tf1208</strain>
    </source>
</reference>
<dbReference type="Proteomes" id="UP000694050">
    <property type="component" value="Unassembled WGS sequence"/>
</dbReference>
<protein>
    <submittedName>
        <fullName evidence="1">Uncharacterized protein</fullName>
    </submittedName>
</protein>
<gene>
    <name evidence="1" type="ORF">Forpe1208_v010999</name>
</gene>
<organism evidence="1 2">
    <name type="scientific">Fusarium oxysporum f. sp. rapae</name>
    <dbReference type="NCBI Taxonomy" id="485398"/>
    <lineage>
        <taxon>Eukaryota</taxon>
        <taxon>Fungi</taxon>
        <taxon>Dikarya</taxon>
        <taxon>Ascomycota</taxon>
        <taxon>Pezizomycotina</taxon>
        <taxon>Sordariomycetes</taxon>
        <taxon>Hypocreomycetidae</taxon>
        <taxon>Hypocreales</taxon>
        <taxon>Nectriaceae</taxon>
        <taxon>Fusarium</taxon>
        <taxon>Fusarium oxysporum species complex</taxon>
    </lineage>
</organism>
<dbReference type="EMBL" id="JAELUQ010000008">
    <property type="protein sequence ID" value="KAG7409733.1"/>
    <property type="molecule type" value="Genomic_DNA"/>
</dbReference>
<accession>A0A8J5NQL0</accession>
<evidence type="ECO:0000313" key="2">
    <source>
        <dbReference type="Proteomes" id="UP000694050"/>
    </source>
</evidence>
<dbReference type="AlphaFoldDB" id="A0A8J5NQL0"/>
<proteinExistence type="predicted"/>
<evidence type="ECO:0000313" key="1">
    <source>
        <dbReference type="EMBL" id="KAG7409733.1"/>
    </source>
</evidence>
<name>A0A8J5NQL0_FUSOX</name>